<evidence type="ECO:0000313" key="3">
    <source>
        <dbReference type="Proteomes" id="UP000284651"/>
    </source>
</evidence>
<evidence type="ECO:0000313" key="2">
    <source>
        <dbReference type="EMBL" id="RGW71798.1"/>
    </source>
</evidence>
<protein>
    <submittedName>
        <fullName evidence="2">DUF1700 domain-containing protein</fullName>
    </submittedName>
</protein>
<keyword evidence="1" id="KW-1133">Transmembrane helix</keyword>
<feature type="transmembrane region" description="Helical" evidence="1">
    <location>
        <begin position="128"/>
        <end position="147"/>
    </location>
</feature>
<dbReference type="RefSeq" id="WP_118357917.1">
    <property type="nucleotide sequence ID" value="NZ_QSAT01000067.1"/>
</dbReference>
<evidence type="ECO:0000256" key="1">
    <source>
        <dbReference type="SAM" id="Phobius"/>
    </source>
</evidence>
<sequence length="297" mass="34562">MLKSEFLDFLNQKLSLINDKEKEDIILEYGTYIDDKIASGVSEEEAVAGFGDVDELAKEILSAYKINTDSMDPLSSKADKTIDKVYAKLEGMFSKLGNFSMNEIFHIVFDAFVLVLILWIGKLIVVNLLCRIVLSMIFSFFAGFYAITDFMLSLCRLLYVCIAIYFFVKVMAKRVERYRLHANHVGVMDDIKETWNDNIKSNDLPPTPDRPLYHERKVHHVESDILKVILVFCNDSSFMHIDRQWYRFCCDDLRKYDVCHNQFRTLLHRYCLCTRKFGYFIDVISCLAKEGGYKCVN</sequence>
<dbReference type="EMBL" id="QSAT01000067">
    <property type="protein sequence ID" value="RGW71798.1"/>
    <property type="molecule type" value="Genomic_DNA"/>
</dbReference>
<feature type="transmembrane region" description="Helical" evidence="1">
    <location>
        <begin position="153"/>
        <end position="172"/>
    </location>
</feature>
<feature type="transmembrane region" description="Helical" evidence="1">
    <location>
        <begin position="104"/>
        <end position="121"/>
    </location>
</feature>
<comment type="caution">
    <text evidence="2">The sequence shown here is derived from an EMBL/GenBank/DDBJ whole genome shotgun (WGS) entry which is preliminary data.</text>
</comment>
<reference evidence="2 3" key="1">
    <citation type="submission" date="2018-08" db="EMBL/GenBank/DDBJ databases">
        <title>A genome reference for cultivated species of the human gut microbiota.</title>
        <authorList>
            <person name="Zou Y."/>
            <person name="Xue W."/>
            <person name="Luo G."/>
        </authorList>
    </citation>
    <scope>NUCLEOTIDE SEQUENCE [LARGE SCALE GENOMIC DNA]</scope>
    <source>
        <strain evidence="2 3">AF10-31</strain>
    </source>
</reference>
<name>A0A413CQ47_9FIRM</name>
<dbReference type="Pfam" id="PF22564">
    <property type="entry name" value="HAAS"/>
    <property type="match status" value="1"/>
</dbReference>
<gene>
    <name evidence="2" type="ORF">DWV56_12190</name>
</gene>
<keyword evidence="1" id="KW-0472">Membrane</keyword>
<keyword evidence="1" id="KW-0812">Transmembrane</keyword>
<dbReference type="Proteomes" id="UP000284651">
    <property type="component" value="Unassembled WGS sequence"/>
</dbReference>
<accession>A0A413CQ47</accession>
<dbReference type="AlphaFoldDB" id="A0A413CQ47"/>
<proteinExistence type="predicted"/>
<organism evidence="2 3">
    <name type="scientific">Holdemanella biformis</name>
    <dbReference type="NCBI Taxonomy" id="1735"/>
    <lineage>
        <taxon>Bacteria</taxon>
        <taxon>Bacillati</taxon>
        <taxon>Bacillota</taxon>
        <taxon>Erysipelotrichia</taxon>
        <taxon>Erysipelotrichales</taxon>
        <taxon>Erysipelotrichaceae</taxon>
        <taxon>Holdemanella</taxon>
    </lineage>
</organism>